<dbReference type="EMBL" id="JMQN01000038">
    <property type="protein sequence ID" value="KEA63430.1"/>
    <property type="molecule type" value="Genomic_DNA"/>
</dbReference>
<evidence type="ECO:0000313" key="4">
    <source>
        <dbReference type="EMBL" id="KEA63430.1"/>
    </source>
</evidence>
<name>A0A081FY25_9GAMM</name>
<dbReference type="PRINTS" id="PR00081">
    <property type="entry name" value="GDHRDH"/>
</dbReference>
<dbReference type="InterPro" id="IPR036291">
    <property type="entry name" value="NAD(P)-bd_dom_sf"/>
</dbReference>
<reference evidence="4 5" key="1">
    <citation type="submission" date="2014-04" db="EMBL/GenBank/DDBJ databases">
        <title>Marinobacterium kochiensis sp. nov., isolated from sediment sample collected from Kochi backwaters in Kerala, India.</title>
        <authorList>
            <person name="Singh A."/>
            <person name="Pinnaka A.K."/>
        </authorList>
    </citation>
    <scope>NUCLEOTIDE SEQUENCE [LARGE SCALE GENOMIC DNA]</scope>
    <source>
        <strain evidence="4 5">AK27</strain>
    </source>
</reference>
<dbReference type="OrthoDB" id="9794138at2"/>
<evidence type="ECO:0000256" key="3">
    <source>
        <dbReference type="RuleBase" id="RU000363"/>
    </source>
</evidence>
<dbReference type="PATRIC" id="fig|1232683.4.peg.2420"/>
<dbReference type="PROSITE" id="PS00061">
    <property type="entry name" value="ADH_SHORT"/>
    <property type="match status" value="1"/>
</dbReference>
<comment type="similarity">
    <text evidence="1 3">Belongs to the short-chain dehydrogenases/reductases (SDR) family.</text>
</comment>
<dbReference type="FunFam" id="3.40.50.720:FF:000215">
    <property type="entry name" value="3-hydroxyacyl-CoA dehydrogenase type-2"/>
    <property type="match status" value="1"/>
</dbReference>
<dbReference type="Pfam" id="PF00106">
    <property type="entry name" value="adh_short"/>
    <property type="match status" value="1"/>
</dbReference>
<comment type="caution">
    <text evidence="4">The sequence shown here is derived from an EMBL/GenBank/DDBJ whole genome shotgun (WGS) entry which is preliminary data.</text>
</comment>
<dbReference type="InterPro" id="IPR002347">
    <property type="entry name" value="SDR_fam"/>
</dbReference>
<dbReference type="InterPro" id="IPR020904">
    <property type="entry name" value="Sc_DH/Rdtase_CS"/>
</dbReference>
<keyword evidence="5" id="KW-1185">Reference proteome</keyword>
<proteinExistence type="inferred from homology"/>
<keyword evidence="2" id="KW-0560">Oxidoreductase</keyword>
<dbReference type="PRINTS" id="PR00080">
    <property type="entry name" value="SDRFAMILY"/>
</dbReference>
<dbReference type="PANTHER" id="PTHR43658">
    <property type="entry name" value="SHORT-CHAIN DEHYDROGENASE/REDUCTASE"/>
    <property type="match status" value="1"/>
</dbReference>
<dbReference type="AlphaFoldDB" id="A0A081FY25"/>
<dbReference type="STRING" id="1232683.ADIMK_2467"/>
<evidence type="ECO:0000256" key="2">
    <source>
        <dbReference type="ARBA" id="ARBA00023002"/>
    </source>
</evidence>
<protein>
    <submittedName>
        <fullName evidence="4">3-hydroxyacyl-CoA dehydrogenase</fullName>
    </submittedName>
</protein>
<organism evidence="4 5">
    <name type="scientific">Marinobacterium lacunae</name>
    <dbReference type="NCBI Taxonomy" id="1232683"/>
    <lineage>
        <taxon>Bacteria</taxon>
        <taxon>Pseudomonadati</taxon>
        <taxon>Pseudomonadota</taxon>
        <taxon>Gammaproteobacteria</taxon>
        <taxon>Oceanospirillales</taxon>
        <taxon>Oceanospirillaceae</taxon>
        <taxon>Marinobacterium</taxon>
    </lineage>
</organism>
<gene>
    <name evidence="4" type="ORF">ADIMK_2467</name>
</gene>
<accession>A0A081FY25</accession>
<evidence type="ECO:0000256" key="1">
    <source>
        <dbReference type="ARBA" id="ARBA00006484"/>
    </source>
</evidence>
<dbReference type="PANTHER" id="PTHR43658:SF8">
    <property type="entry name" value="17-BETA-HYDROXYSTEROID DEHYDROGENASE 14-RELATED"/>
    <property type="match status" value="1"/>
</dbReference>
<dbReference type="eggNOG" id="COG1028">
    <property type="taxonomic scope" value="Bacteria"/>
</dbReference>
<dbReference type="Gene3D" id="3.40.50.720">
    <property type="entry name" value="NAD(P)-binding Rossmann-like Domain"/>
    <property type="match status" value="1"/>
</dbReference>
<evidence type="ECO:0000313" key="5">
    <source>
        <dbReference type="Proteomes" id="UP000028252"/>
    </source>
</evidence>
<dbReference type="RefSeq" id="WP_036188556.1">
    <property type="nucleotide sequence ID" value="NZ_JMQN01000038.1"/>
</dbReference>
<dbReference type="SUPFAM" id="SSF51735">
    <property type="entry name" value="NAD(P)-binding Rossmann-fold domains"/>
    <property type="match status" value="1"/>
</dbReference>
<dbReference type="Proteomes" id="UP000028252">
    <property type="component" value="Unassembled WGS sequence"/>
</dbReference>
<sequence length="253" mass="26102">MDMKEVPAVVTGGASGLGEGAARVLAAAGCRVAILDLQQERGEAVAREIGGIFVKCDVTSAESAEAAFAAAREAHGPCGISVSCAGVAPAGRIVGKEGPMPLEDFARVIQINLVGTFNVLRLAAADMAERAANGDGERGVIVNAASIAAYEGQIGQSAYAASKGGVVSLTLPAARELARQGVRVNTIAPGLFMTPMMASFSDEVQQSLAATLPFPQRLGKPNEFGMLVEQIVRNPLLNGETIRLDCALRMAPR</sequence>
<dbReference type="GO" id="GO:0016491">
    <property type="term" value="F:oxidoreductase activity"/>
    <property type="evidence" value="ECO:0007669"/>
    <property type="project" value="UniProtKB-KW"/>
</dbReference>